<reference evidence="2 3" key="1">
    <citation type="submission" date="2023-07" db="EMBL/GenBank/DDBJ databases">
        <title>Genomic Encyclopedia of Type Strains, Phase IV (KMG-IV): sequencing the most valuable type-strain genomes for metagenomic binning, comparative biology and taxonomic classification.</title>
        <authorList>
            <person name="Goeker M."/>
        </authorList>
    </citation>
    <scope>NUCLEOTIDE SEQUENCE [LARGE SCALE GENOMIC DNA]</scope>
    <source>
        <strain evidence="2 3">DSM 27594</strain>
    </source>
</reference>
<accession>A0ABT9XY77</accession>
<protein>
    <submittedName>
        <fullName evidence="2">Membrane protein (Fun14 family)</fullName>
    </submittedName>
</protein>
<evidence type="ECO:0000313" key="3">
    <source>
        <dbReference type="Proteomes" id="UP001224122"/>
    </source>
</evidence>
<organism evidence="2 3">
    <name type="scientific">Neobacillus ginsengisoli</name>
    <dbReference type="NCBI Taxonomy" id="904295"/>
    <lineage>
        <taxon>Bacteria</taxon>
        <taxon>Bacillati</taxon>
        <taxon>Bacillota</taxon>
        <taxon>Bacilli</taxon>
        <taxon>Bacillales</taxon>
        <taxon>Bacillaceae</taxon>
        <taxon>Neobacillus</taxon>
    </lineage>
</organism>
<dbReference type="EMBL" id="JAUSTW010000006">
    <property type="protein sequence ID" value="MDQ0200523.1"/>
    <property type="molecule type" value="Genomic_DNA"/>
</dbReference>
<gene>
    <name evidence="2" type="ORF">J2S10_003712</name>
</gene>
<feature type="transmembrane region" description="Helical" evidence="1">
    <location>
        <begin position="69"/>
        <end position="88"/>
    </location>
</feature>
<proteinExistence type="predicted"/>
<evidence type="ECO:0000313" key="2">
    <source>
        <dbReference type="EMBL" id="MDQ0200523.1"/>
    </source>
</evidence>
<keyword evidence="1" id="KW-0812">Transmembrane</keyword>
<feature type="transmembrane region" description="Helical" evidence="1">
    <location>
        <begin position="27"/>
        <end position="49"/>
    </location>
</feature>
<name>A0ABT9XY77_9BACI</name>
<sequence>MAETRTNKTSSSNPRKKVKPFPENVDLFRLLKVILLILFSLLFVYLYYLHTKGTLTSTMVLLWKLHKKVIMAIFGFAAYSLVVFYLGVRKGRKR</sequence>
<evidence type="ECO:0000256" key="1">
    <source>
        <dbReference type="SAM" id="Phobius"/>
    </source>
</evidence>
<keyword evidence="3" id="KW-1185">Reference proteome</keyword>
<keyword evidence="1" id="KW-0472">Membrane</keyword>
<comment type="caution">
    <text evidence="2">The sequence shown here is derived from an EMBL/GenBank/DDBJ whole genome shotgun (WGS) entry which is preliminary data.</text>
</comment>
<keyword evidence="1" id="KW-1133">Transmembrane helix</keyword>
<dbReference type="Proteomes" id="UP001224122">
    <property type="component" value="Unassembled WGS sequence"/>
</dbReference>